<reference evidence="1 2" key="1">
    <citation type="journal article" date="2019" name="Nat. Med.">
        <title>A library of human gut bacterial isolates paired with longitudinal multiomics data enables mechanistic microbiome research.</title>
        <authorList>
            <person name="Poyet M."/>
            <person name="Groussin M."/>
            <person name="Gibbons S.M."/>
            <person name="Avila-Pacheco J."/>
            <person name="Jiang X."/>
            <person name="Kearney S.M."/>
            <person name="Perrotta A.R."/>
            <person name="Berdy B."/>
            <person name="Zhao S."/>
            <person name="Lieberman T.D."/>
            <person name="Swanson P.K."/>
            <person name="Smith M."/>
            <person name="Roesemann S."/>
            <person name="Alexander J.E."/>
            <person name="Rich S.A."/>
            <person name="Livny J."/>
            <person name="Vlamakis H."/>
            <person name="Clish C."/>
            <person name="Bullock K."/>
            <person name="Deik A."/>
            <person name="Scott J."/>
            <person name="Pierce K.A."/>
            <person name="Xavier R.J."/>
            <person name="Alm E.J."/>
        </authorList>
    </citation>
    <scope>NUCLEOTIDE SEQUENCE [LARGE SCALE GENOMIC DNA]</scope>
    <source>
        <strain evidence="1 2">BIOML-A266</strain>
    </source>
</reference>
<gene>
    <name evidence="1" type="ORF">F2Y10_04735</name>
</gene>
<protein>
    <submittedName>
        <fullName evidence="1">Uncharacterized protein</fullName>
    </submittedName>
</protein>
<dbReference type="EMBL" id="VVXH01000003">
    <property type="protein sequence ID" value="KAA2380042.1"/>
    <property type="molecule type" value="Genomic_DNA"/>
</dbReference>
<proteinExistence type="predicted"/>
<dbReference type="Proteomes" id="UP000322940">
    <property type="component" value="Unassembled WGS sequence"/>
</dbReference>
<sequence>MKSVLLLFPLLIAAVRATGETPLRQAANRSRVRFLGLRTFDNPVVVGMEKNGNKTTLRRKTAGGAGGYEPGKIAADESKTLGRQAWLECMSRLQKAGCRQMDTTDKGLMGFDGSQRLPGVNLNGQCHPVDRWCGRGIRELHLPLFRLTGMEIPGNDIY</sequence>
<name>A0A5B3HVQ5_9BACT</name>
<comment type="caution">
    <text evidence="1">The sequence shown here is derived from an EMBL/GenBank/DDBJ whole genome shotgun (WGS) entry which is preliminary data.</text>
</comment>
<evidence type="ECO:0000313" key="2">
    <source>
        <dbReference type="Proteomes" id="UP000322940"/>
    </source>
</evidence>
<evidence type="ECO:0000313" key="1">
    <source>
        <dbReference type="EMBL" id="KAA2380042.1"/>
    </source>
</evidence>
<accession>A0A5B3HVQ5</accession>
<dbReference type="RefSeq" id="WP_130064747.1">
    <property type="nucleotide sequence ID" value="NZ_JAHOOA010000009.1"/>
</dbReference>
<dbReference type="AlphaFoldDB" id="A0A5B3HVQ5"/>
<organism evidence="1 2">
    <name type="scientific">Alistipes onderdonkii</name>
    <dbReference type="NCBI Taxonomy" id="328813"/>
    <lineage>
        <taxon>Bacteria</taxon>
        <taxon>Pseudomonadati</taxon>
        <taxon>Bacteroidota</taxon>
        <taxon>Bacteroidia</taxon>
        <taxon>Bacteroidales</taxon>
        <taxon>Rikenellaceae</taxon>
        <taxon>Alistipes</taxon>
    </lineage>
</organism>